<reference evidence="1" key="1">
    <citation type="submission" date="2023-03" db="EMBL/GenBank/DDBJ databases">
        <title>Massive genome expansion in bonnet fungi (Mycena s.s.) driven by repeated elements and novel gene families across ecological guilds.</title>
        <authorList>
            <consortium name="Lawrence Berkeley National Laboratory"/>
            <person name="Harder C.B."/>
            <person name="Miyauchi S."/>
            <person name="Viragh M."/>
            <person name="Kuo A."/>
            <person name="Thoen E."/>
            <person name="Andreopoulos B."/>
            <person name="Lu D."/>
            <person name="Skrede I."/>
            <person name="Drula E."/>
            <person name="Henrissat B."/>
            <person name="Morin E."/>
            <person name="Kohler A."/>
            <person name="Barry K."/>
            <person name="LaButti K."/>
            <person name="Morin E."/>
            <person name="Salamov A."/>
            <person name="Lipzen A."/>
            <person name="Mereny Z."/>
            <person name="Hegedus B."/>
            <person name="Baldrian P."/>
            <person name="Stursova M."/>
            <person name="Weitz H."/>
            <person name="Taylor A."/>
            <person name="Grigoriev I.V."/>
            <person name="Nagy L.G."/>
            <person name="Martin F."/>
            <person name="Kauserud H."/>
        </authorList>
    </citation>
    <scope>NUCLEOTIDE SEQUENCE</scope>
    <source>
        <strain evidence="1">CBHHK200</strain>
    </source>
</reference>
<dbReference type="InterPro" id="IPR032675">
    <property type="entry name" value="LRR_dom_sf"/>
</dbReference>
<dbReference type="Gene3D" id="3.80.10.10">
    <property type="entry name" value="Ribonuclease Inhibitor"/>
    <property type="match status" value="1"/>
</dbReference>
<gene>
    <name evidence="1" type="ORF">C8F04DRAFT_1198631</name>
</gene>
<comment type="caution">
    <text evidence="1">The sequence shown here is derived from an EMBL/GenBank/DDBJ whole genome shotgun (WGS) entry which is preliminary data.</text>
</comment>
<name>A0AAD6S0P7_9AGAR</name>
<proteinExistence type="predicted"/>
<accession>A0AAD6S0P7</accession>
<organism evidence="1 2">
    <name type="scientific">Mycena alexandri</name>
    <dbReference type="NCBI Taxonomy" id="1745969"/>
    <lineage>
        <taxon>Eukaryota</taxon>
        <taxon>Fungi</taxon>
        <taxon>Dikarya</taxon>
        <taxon>Basidiomycota</taxon>
        <taxon>Agaricomycotina</taxon>
        <taxon>Agaricomycetes</taxon>
        <taxon>Agaricomycetidae</taxon>
        <taxon>Agaricales</taxon>
        <taxon>Marasmiineae</taxon>
        <taxon>Mycenaceae</taxon>
        <taxon>Mycena</taxon>
    </lineage>
</organism>
<keyword evidence="2" id="KW-1185">Reference proteome</keyword>
<dbReference type="Proteomes" id="UP001218188">
    <property type="component" value="Unassembled WGS sequence"/>
</dbReference>
<evidence type="ECO:0008006" key="3">
    <source>
        <dbReference type="Google" id="ProtNLM"/>
    </source>
</evidence>
<protein>
    <recommendedName>
        <fullName evidence="3">F-box domain-containing protein</fullName>
    </recommendedName>
</protein>
<dbReference type="AlphaFoldDB" id="A0AAD6S0P7"/>
<dbReference type="EMBL" id="JARJCM010000327">
    <property type="protein sequence ID" value="KAJ7018674.1"/>
    <property type="molecule type" value="Genomic_DNA"/>
</dbReference>
<evidence type="ECO:0000313" key="1">
    <source>
        <dbReference type="EMBL" id="KAJ7018674.1"/>
    </source>
</evidence>
<evidence type="ECO:0000313" key="2">
    <source>
        <dbReference type="Proteomes" id="UP001218188"/>
    </source>
</evidence>
<dbReference type="SUPFAM" id="SSF52047">
    <property type="entry name" value="RNI-like"/>
    <property type="match status" value="1"/>
</dbReference>
<sequence length="362" mass="39792">MEEFPQELVDQVIDDVAASKSIADLKTCGSVCRRWLHRSRSHLFCHITLRCTRPIALRRFMNLVDGSSVPILSFVQSLDIFGILGDQHVTLLLNCAALTKLCIYMSGSGGSIFWNWLQANIPRFGASCSSLAHLELVGLGGDLPLRAIVTAISGSPSLTHLRISSEDSIHGVLGDDTVLATEAFPRHLHSLDISLSRGTDLFFEWILSHQKPPVFTSLKLGGWANGARTGPIDAYFQLVGPQIESLSLKYWIVDEDLDAFEQRAMAHTTNLVHLAIFRQYSASLPAKFASLSSARLATISIEVRPYQGLVRADWPAMDETLATAQFAALRRISFTNHSTQGAVITARVRALMPRANARAILD</sequence>